<organism evidence="12 13">
    <name type="scientific">Pseudorhodoferax aquiterrae</name>
    <dbReference type="NCBI Taxonomy" id="747304"/>
    <lineage>
        <taxon>Bacteria</taxon>
        <taxon>Pseudomonadati</taxon>
        <taxon>Pseudomonadota</taxon>
        <taxon>Betaproteobacteria</taxon>
        <taxon>Burkholderiales</taxon>
        <taxon>Comamonadaceae</taxon>
    </lineage>
</organism>
<sequence length="217" mass="24639">MQKFTIHQGLVAPMDRENVDTDAIIPKQFLKSIKKTGFGVNLFDEWRYLDKGEPGVPESQRKPNPDFVLNQPRYKGASILLARKNFGCGSSREHAPWALDQYGFRAILAPSFADIFFNNSFKNGLLPIVLPEATIAQLFDECFAFPGYQLTVDLERQVIVRPQGEEIAFEVQPFRRYCLLNGFDDIGLTLRHADKIRAFEAERLAAKPWLANTMLSA</sequence>
<evidence type="ECO:0000313" key="12">
    <source>
        <dbReference type="EMBL" id="GHC99717.1"/>
    </source>
</evidence>
<dbReference type="InterPro" id="IPR000573">
    <property type="entry name" value="AconitaseA/IPMdHydase_ssu_swvl"/>
</dbReference>
<dbReference type="Gene3D" id="3.20.19.10">
    <property type="entry name" value="Aconitase, domain 4"/>
    <property type="match status" value="1"/>
</dbReference>
<evidence type="ECO:0000256" key="6">
    <source>
        <dbReference type="ARBA" id="ARBA00022430"/>
    </source>
</evidence>
<comment type="catalytic activity">
    <reaction evidence="1 10">
        <text>(2R,3S)-3-isopropylmalate = (2S)-2-isopropylmalate</text>
        <dbReference type="Rhea" id="RHEA:32287"/>
        <dbReference type="ChEBI" id="CHEBI:1178"/>
        <dbReference type="ChEBI" id="CHEBI:35121"/>
        <dbReference type="EC" id="4.2.1.33"/>
    </reaction>
</comment>
<dbReference type="HAMAP" id="MF_01031">
    <property type="entry name" value="LeuD_type1"/>
    <property type="match status" value="1"/>
</dbReference>
<keyword evidence="8 10" id="KW-0456">Lyase</keyword>
<evidence type="ECO:0000313" key="13">
    <source>
        <dbReference type="Proteomes" id="UP000626210"/>
    </source>
</evidence>
<dbReference type="EC" id="4.2.1.33" evidence="10"/>
<evidence type="ECO:0000256" key="2">
    <source>
        <dbReference type="ARBA" id="ARBA00002695"/>
    </source>
</evidence>
<dbReference type="Proteomes" id="UP000626210">
    <property type="component" value="Unassembled WGS sequence"/>
</dbReference>
<keyword evidence="9 10" id="KW-0100">Branched-chain amino acid biosynthesis</keyword>
<name>A0ABQ3GBS5_9BURK</name>
<keyword evidence="6 10" id="KW-0432">Leucine biosynthesis</keyword>
<dbReference type="NCBIfam" id="NF002458">
    <property type="entry name" value="PRK01641.1"/>
    <property type="match status" value="1"/>
</dbReference>
<dbReference type="SUPFAM" id="SSF52016">
    <property type="entry name" value="LeuD/IlvD-like"/>
    <property type="match status" value="1"/>
</dbReference>
<dbReference type="InterPro" id="IPR033940">
    <property type="entry name" value="IPMI_Swivel"/>
</dbReference>
<dbReference type="PANTHER" id="PTHR43345:SF5">
    <property type="entry name" value="3-ISOPROPYLMALATE DEHYDRATASE SMALL SUBUNIT"/>
    <property type="match status" value="1"/>
</dbReference>
<dbReference type="InterPro" id="IPR050075">
    <property type="entry name" value="LeuD"/>
</dbReference>
<accession>A0ABQ3GBS5</accession>
<evidence type="ECO:0000256" key="5">
    <source>
        <dbReference type="ARBA" id="ARBA00011271"/>
    </source>
</evidence>
<comment type="caution">
    <text evidence="12">The sequence shown here is derived from an EMBL/GenBank/DDBJ whole genome shotgun (WGS) entry which is preliminary data.</text>
</comment>
<evidence type="ECO:0000256" key="8">
    <source>
        <dbReference type="ARBA" id="ARBA00023239"/>
    </source>
</evidence>
<dbReference type="PANTHER" id="PTHR43345">
    <property type="entry name" value="3-ISOPROPYLMALATE DEHYDRATASE SMALL SUBUNIT 2-RELATED-RELATED"/>
    <property type="match status" value="1"/>
</dbReference>
<evidence type="ECO:0000259" key="11">
    <source>
        <dbReference type="Pfam" id="PF00694"/>
    </source>
</evidence>
<evidence type="ECO:0000256" key="4">
    <source>
        <dbReference type="ARBA" id="ARBA00009845"/>
    </source>
</evidence>
<keyword evidence="13" id="KW-1185">Reference proteome</keyword>
<dbReference type="CDD" id="cd01577">
    <property type="entry name" value="IPMI_Swivel"/>
    <property type="match status" value="1"/>
</dbReference>
<feature type="domain" description="Aconitase A/isopropylmalate dehydratase small subunit swivel" evidence="11">
    <location>
        <begin position="1"/>
        <end position="132"/>
    </location>
</feature>
<evidence type="ECO:0000256" key="7">
    <source>
        <dbReference type="ARBA" id="ARBA00022605"/>
    </source>
</evidence>
<evidence type="ECO:0000256" key="1">
    <source>
        <dbReference type="ARBA" id="ARBA00000491"/>
    </source>
</evidence>
<protein>
    <recommendedName>
        <fullName evidence="10">3-isopropylmalate dehydratase small subunit</fullName>
        <ecNumber evidence="10">4.2.1.33</ecNumber>
    </recommendedName>
    <alternativeName>
        <fullName evidence="10">Alpha-IPM isomerase</fullName>
        <shortName evidence="10">IPMI</shortName>
    </alternativeName>
    <alternativeName>
        <fullName evidence="10">Isopropylmalate isomerase</fullName>
    </alternativeName>
</protein>
<proteinExistence type="inferred from homology"/>
<gene>
    <name evidence="10 12" type="primary">leuD</name>
    <name evidence="12" type="ORF">GCM10007320_56570</name>
</gene>
<dbReference type="InterPro" id="IPR004431">
    <property type="entry name" value="3-IsopropMal_deHydase_ssu"/>
</dbReference>
<comment type="subunit">
    <text evidence="5 10">Heterodimer of LeuC and LeuD.</text>
</comment>
<evidence type="ECO:0000256" key="10">
    <source>
        <dbReference type="HAMAP-Rule" id="MF_01031"/>
    </source>
</evidence>
<evidence type="ECO:0000256" key="9">
    <source>
        <dbReference type="ARBA" id="ARBA00023304"/>
    </source>
</evidence>
<comment type="pathway">
    <text evidence="3 10">Amino-acid biosynthesis; L-leucine biosynthesis; L-leucine from 3-methyl-2-oxobutanoate: step 2/4.</text>
</comment>
<dbReference type="NCBIfam" id="TIGR00171">
    <property type="entry name" value="leuD"/>
    <property type="match status" value="1"/>
</dbReference>
<keyword evidence="7 10" id="KW-0028">Amino-acid biosynthesis</keyword>
<comment type="function">
    <text evidence="2 10">Catalyzes the isomerization between 2-isopropylmalate and 3-isopropylmalate, via the formation of 2-isopropylmaleate.</text>
</comment>
<evidence type="ECO:0000256" key="3">
    <source>
        <dbReference type="ARBA" id="ARBA00004729"/>
    </source>
</evidence>
<dbReference type="Pfam" id="PF00694">
    <property type="entry name" value="Aconitase_C"/>
    <property type="match status" value="1"/>
</dbReference>
<reference evidence="13" key="1">
    <citation type="journal article" date="2019" name="Int. J. Syst. Evol. Microbiol.">
        <title>The Global Catalogue of Microorganisms (GCM) 10K type strain sequencing project: providing services to taxonomists for standard genome sequencing and annotation.</title>
        <authorList>
            <consortium name="The Broad Institute Genomics Platform"/>
            <consortium name="The Broad Institute Genome Sequencing Center for Infectious Disease"/>
            <person name="Wu L."/>
            <person name="Ma J."/>
        </authorList>
    </citation>
    <scope>NUCLEOTIDE SEQUENCE [LARGE SCALE GENOMIC DNA]</scope>
    <source>
        <strain evidence="13">KCTC 23314</strain>
    </source>
</reference>
<comment type="similarity">
    <text evidence="4 10">Belongs to the LeuD family. LeuD type 1 subfamily.</text>
</comment>
<dbReference type="EMBL" id="BMYK01000029">
    <property type="protein sequence ID" value="GHC99717.1"/>
    <property type="molecule type" value="Genomic_DNA"/>
</dbReference>
<dbReference type="RefSeq" id="WP_189690226.1">
    <property type="nucleotide sequence ID" value="NZ_BMYK01000029.1"/>
</dbReference>
<dbReference type="InterPro" id="IPR015928">
    <property type="entry name" value="Aconitase/3IPM_dehydase_swvl"/>
</dbReference>